<dbReference type="AlphaFoldDB" id="A0AAD9Z802"/>
<sequence length="227" mass="26044">MNKSDEDDDVCNSVHPVEVIRQLLKLHAPGVRQIIFLCGSSADDPYEYEYGQHCSDGVSWRGGRSEEEAIYDVLKRWAEELPSLEYVCFNEFSGRDPTIKKGLQELNREIEVKASTKTLGKLVFEYQLSKLFEYDAEGWKYELCKILRHSIFAQFINEIGVENASGLKSLIIDADGVPDFEDIYYADDRIEVVAQLLHEYVSGIRHIDVKEDIKKRAVAKRMGEMLI</sequence>
<keyword evidence="2" id="KW-1185">Reference proteome</keyword>
<dbReference type="EMBL" id="JASNWA010000007">
    <property type="protein sequence ID" value="KAK3173206.1"/>
    <property type="molecule type" value="Genomic_DNA"/>
</dbReference>
<gene>
    <name evidence="1" type="ORF">OEA41_006535</name>
</gene>
<comment type="caution">
    <text evidence="1">The sequence shown here is derived from an EMBL/GenBank/DDBJ whole genome shotgun (WGS) entry which is preliminary data.</text>
</comment>
<evidence type="ECO:0000313" key="2">
    <source>
        <dbReference type="Proteomes" id="UP001276659"/>
    </source>
</evidence>
<evidence type="ECO:0000313" key="1">
    <source>
        <dbReference type="EMBL" id="KAK3173206.1"/>
    </source>
</evidence>
<protein>
    <submittedName>
        <fullName evidence="1">Uncharacterized protein</fullName>
    </submittedName>
</protein>
<proteinExistence type="predicted"/>
<reference evidence="1" key="1">
    <citation type="submission" date="2022-11" db="EMBL/GenBank/DDBJ databases">
        <title>Chromosomal genome sequence assembly and mating type (MAT) locus characterization of the leprose asexual lichenized fungus Lepraria neglecta (Nyl.) Erichsen.</title>
        <authorList>
            <person name="Allen J.L."/>
            <person name="Pfeffer B."/>
        </authorList>
    </citation>
    <scope>NUCLEOTIDE SEQUENCE</scope>
    <source>
        <strain evidence="1">Allen 5258</strain>
    </source>
</reference>
<name>A0AAD9Z802_9LECA</name>
<organism evidence="1 2">
    <name type="scientific">Lepraria neglecta</name>
    <dbReference type="NCBI Taxonomy" id="209136"/>
    <lineage>
        <taxon>Eukaryota</taxon>
        <taxon>Fungi</taxon>
        <taxon>Dikarya</taxon>
        <taxon>Ascomycota</taxon>
        <taxon>Pezizomycotina</taxon>
        <taxon>Lecanoromycetes</taxon>
        <taxon>OSLEUM clade</taxon>
        <taxon>Lecanoromycetidae</taxon>
        <taxon>Lecanorales</taxon>
        <taxon>Lecanorineae</taxon>
        <taxon>Stereocaulaceae</taxon>
        <taxon>Lepraria</taxon>
    </lineage>
</organism>
<dbReference type="Proteomes" id="UP001276659">
    <property type="component" value="Unassembled WGS sequence"/>
</dbReference>
<accession>A0AAD9Z802</accession>